<dbReference type="AlphaFoldDB" id="A0A2P4XRT0"/>
<evidence type="ECO:0000313" key="2">
    <source>
        <dbReference type="Proteomes" id="UP000237271"/>
    </source>
</evidence>
<proteinExistence type="predicted"/>
<name>A0A2P4XRT0_9STRA</name>
<organism evidence="1 2">
    <name type="scientific">Phytophthora palmivora</name>
    <dbReference type="NCBI Taxonomy" id="4796"/>
    <lineage>
        <taxon>Eukaryota</taxon>
        <taxon>Sar</taxon>
        <taxon>Stramenopiles</taxon>
        <taxon>Oomycota</taxon>
        <taxon>Peronosporomycetes</taxon>
        <taxon>Peronosporales</taxon>
        <taxon>Peronosporaceae</taxon>
        <taxon>Phytophthora</taxon>
    </lineage>
</organism>
<accession>A0A2P4XRT0</accession>
<sequence length="130" mass="14922">MGTFGKKLARNIAMQYYRRAKLWFLDKFDHYRAALGACLLEREKPLDNADLTKRIVYLYVNANCSSDYHDAALLCMLKYLFGRASVLALLHKPNISIDVGNVLFVRFIRMKTSEEQGLSLFSGTEFETCP</sequence>
<reference evidence="1 2" key="1">
    <citation type="journal article" date="2017" name="Genome Biol. Evol.">
        <title>Phytophthora megakarya and P. palmivora, closely related causal agents of cacao black pod rot, underwent increases in genome sizes and gene numbers by different mechanisms.</title>
        <authorList>
            <person name="Ali S.S."/>
            <person name="Shao J."/>
            <person name="Lary D.J."/>
            <person name="Kronmiller B."/>
            <person name="Shen D."/>
            <person name="Strem M.D."/>
            <person name="Amoako-Attah I."/>
            <person name="Akrofi A.Y."/>
            <person name="Begoude B.A."/>
            <person name="Ten Hoopen G.M."/>
            <person name="Coulibaly K."/>
            <person name="Kebe B.I."/>
            <person name="Melnick R.L."/>
            <person name="Guiltinan M.J."/>
            <person name="Tyler B.M."/>
            <person name="Meinhardt L.W."/>
            <person name="Bailey B.A."/>
        </authorList>
    </citation>
    <scope>NUCLEOTIDE SEQUENCE [LARGE SCALE GENOMIC DNA]</scope>
    <source>
        <strain evidence="2">sbr112.9</strain>
    </source>
</reference>
<dbReference type="EMBL" id="NCKW01008315">
    <property type="protein sequence ID" value="POM68242.1"/>
    <property type="molecule type" value="Genomic_DNA"/>
</dbReference>
<protein>
    <submittedName>
        <fullName evidence="1">Uncharacterized protein</fullName>
    </submittedName>
</protein>
<evidence type="ECO:0000313" key="1">
    <source>
        <dbReference type="EMBL" id="POM68242.1"/>
    </source>
</evidence>
<dbReference type="OrthoDB" id="113189at2759"/>
<gene>
    <name evidence="1" type="ORF">PHPALM_15624</name>
</gene>
<dbReference type="Proteomes" id="UP000237271">
    <property type="component" value="Unassembled WGS sequence"/>
</dbReference>
<feature type="non-terminal residue" evidence="1">
    <location>
        <position position="130"/>
    </location>
</feature>
<keyword evidence="2" id="KW-1185">Reference proteome</keyword>
<comment type="caution">
    <text evidence="1">The sequence shown here is derived from an EMBL/GenBank/DDBJ whole genome shotgun (WGS) entry which is preliminary data.</text>
</comment>